<gene>
    <name evidence="2" type="ORF">FACUT_13817</name>
</gene>
<protein>
    <submittedName>
        <fullName evidence="2">Cyclase</fullName>
    </submittedName>
</protein>
<dbReference type="Proteomes" id="UP000536711">
    <property type="component" value="Unassembled WGS sequence"/>
</dbReference>
<organism evidence="2 3">
    <name type="scientific">Fusarium acutatum</name>
    <dbReference type="NCBI Taxonomy" id="78861"/>
    <lineage>
        <taxon>Eukaryota</taxon>
        <taxon>Fungi</taxon>
        <taxon>Dikarya</taxon>
        <taxon>Ascomycota</taxon>
        <taxon>Pezizomycotina</taxon>
        <taxon>Sordariomycetes</taxon>
        <taxon>Hypocreomycetidae</taxon>
        <taxon>Hypocreales</taxon>
        <taxon>Nectriaceae</taxon>
        <taxon>Fusarium</taxon>
        <taxon>Fusarium fujikuroi species complex</taxon>
    </lineage>
</organism>
<reference evidence="2 3" key="1">
    <citation type="submission" date="2020-01" db="EMBL/GenBank/DDBJ databases">
        <title>Identification and distribution of gene clusters putatively required for synthesis of sphingolipid metabolism inhibitors in phylogenetically diverse species of the filamentous fungus Fusarium.</title>
        <authorList>
            <person name="Kim H.-S."/>
            <person name="Busman M."/>
            <person name="Brown D.W."/>
            <person name="Divon H."/>
            <person name="Uhlig S."/>
            <person name="Proctor R.H."/>
        </authorList>
    </citation>
    <scope>NUCLEOTIDE SEQUENCE [LARGE SCALE GENOMIC DNA]</scope>
    <source>
        <strain evidence="2 3">NRRL 13308</strain>
    </source>
</reference>
<dbReference type="OrthoDB" id="5396at2759"/>
<sequence length="175" mass="19649">MRTSDPKFETAGSGDRVNPVDTKLTEVKNEPYDAFTSHAIHLDELKAVAAYQNVEFQVGDILLVRSGYTATYYEYEKSAPERLVEAGTHKPHLTGLAQTGEMKTWLHDTYFTAVAGDAPSFECWPTTQKWHLHEYLLACWGVPIGEMFDLEESSSVCPMFTEETVVLLLCKHAAE</sequence>
<dbReference type="SUPFAM" id="SSF102198">
    <property type="entry name" value="Putative cyclase"/>
    <property type="match status" value="1"/>
</dbReference>
<dbReference type="GO" id="GO:0004061">
    <property type="term" value="F:arylformamidase activity"/>
    <property type="evidence" value="ECO:0007669"/>
    <property type="project" value="InterPro"/>
</dbReference>
<dbReference type="InterPro" id="IPR037175">
    <property type="entry name" value="KFase_sf"/>
</dbReference>
<evidence type="ECO:0000313" key="3">
    <source>
        <dbReference type="Proteomes" id="UP000536711"/>
    </source>
</evidence>
<keyword evidence="3" id="KW-1185">Reference proteome</keyword>
<dbReference type="EMBL" id="JAADJF010000650">
    <property type="protein sequence ID" value="KAF4414939.1"/>
    <property type="molecule type" value="Genomic_DNA"/>
</dbReference>
<comment type="caution">
    <text evidence="2">The sequence shown here is derived from an EMBL/GenBank/DDBJ whole genome shotgun (WGS) entry which is preliminary data.</text>
</comment>
<dbReference type="Gene3D" id="3.50.30.50">
    <property type="entry name" value="Putative cyclase"/>
    <property type="match status" value="1"/>
</dbReference>
<evidence type="ECO:0000313" key="2">
    <source>
        <dbReference type="EMBL" id="KAF4414939.1"/>
    </source>
</evidence>
<dbReference type="AlphaFoldDB" id="A0A8H4J834"/>
<accession>A0A8H4J834</accession>
<dbReference type="GO" id="GO:0019441">
    <property type="term" value="P:L-tryptophan catabolic process to kynurenine"/>
    <property type="evidence" value="ECO:0007669"/>
    <property type="project" value="InterPro"/>
</dbReference>
<name>A0A8H4J834_9HYPO</name>
<feature type="region of interest" description="Disordered" evidence="1">
    <location>
        <begin position="1"/>
        <end position="20"/>
    </location>
</feature>
<evidence type="ECO:0000256" key="1">
    <source>
        <dbReference type="SAM" id="MobiDB-lite"/>
    </source>
</evidence>
<dbReference type="PANTHER" id="PTHR34861">
    <property type="match status" value="1"/>
</dbReference>
<proteinExistence type="predicted"/>